<proteinExistence type="predicted"/>
<evidence type="ECO:0000256" key="2">
    <source>
        <dbReference type="SAM" id="Phobius"/>
    </source>
</evidence>
<feature type="transmembrane region" description="Helical" evidence="2">
    <location>
        <begin position="146"/>
        <end position="172"/>
    </location>
</feature>
<keyword evidence="2" id="KW-1133">Transmembrane helix</keyword>
<feature type="region of interest" description="Disordered" evidence="1">
    <location>
        <begin position="191"/>
        <end position="245"/>
    </location>
</feature>
<evidence type="ECO:0000256" key="1">
    <source>
        <dbReference type="SAM" id="MobiDB-lite"/>
    </source>
</evidence>
<dbReference type="AlphaFoldDB" id="A0A843XJ19"/>
<reference evidence="3" key="1">
    <citation type="submission" date="2017-07" db="EMBL/GenBank/DDBJ databases">
        <title>Taro Niue Genome Assembly and Annotation.</title>
        <authorList>
            <person name="Atibalentja N."/>
            <person name="Keating K."/>
            <person name="Fields C.J."/>
        </authorList>
    </citation>
    <scope>NUCLEOTIDE SEQUENCE</scope>
    <source>
        <strain evidence="3">Niue_2</strain>
        <tissue evidence="3">Leaf</tissue>
    </source>
</reference>
<evidence type="ECO:0000313" key="3">
    <source>
        <dbReference type="EMBL" id="MQM19326.1"/>
    </source>
</evidence>
<sequence length="245" mass="27014">MRVQSLLRPTRVCLLRRPTVVETTLEPSSGKSYRSSFRYTLGPWLSSWWLPSEEEAPHSKPLRPASPSSHCLALCGPEPPKEARRGTIVRPDYGGYCCVTAPTLMRHGGLNLGRGVRSVCVTSRVVVMTCRTEFPTVVSFRTVASLLGVGGGAIVIVPIASSGIPLQLYFTLNDKAPRRRRQTRELMKQQIESDMPAPGQVQEDESAEESVAHPQGAAAVAAGKQQQQWYQPPPQQYADWFPMAE</sequence>
<keyword evidence="2" id="KW-0812">Transmembrane</keyword>
<accession>A0A843XJ19</accession>
<organism evidence="3 4">
    <name type="scientific">Colocasia esculenta</name>
    <name type="common">Wild taro</name>
    <name type="synonym">Arum esculentum</name>
    <dbReference type="NCBI Taxonomy" id="4460"/>
    <lineage>
        <taxon>Eukaryota</taxon>
        <taxon>Viridiplantae</taxon>
        <taxon>Streptophyta</taxon>
        <taxon>Embryophyta</taxon>
        <taxon>Tracheophyta</taxon>
        <taxon>Spermatophyta</taxon>
        <taxon>Magnoliopsida</taxon>
        <taxon>Liliopsida</taxon>
        <taxon>Araceae</taxon>
        <taxon>Aroideae</taxon>
        <taxon>Colocasieae</taxon>
        <taxon>Colocasia</taxon>
    </lineage>
</organism>
<feature type="compositionally biased region" description="Low complexity" evidence="1">
    <location>
        <begin position="215"/>
        <end position="230"/>
    </location>
</feature>
<dbReference type="Proteomes" id="UP000652761">
    <property type="component" value="Unassembled WGS sequence"/>
</dbReference>
<keyword evidence="2" id="KW-0472">Membrane</keyword>
<dbReference type="EMBL" id="NMUH01008841">
    <property type="protein sequence ID" value="MQM19326.1"/>
    <property type="molecule type" value="Genomic_DNA"/>
</dbReference>
<keyword evidence="4" id="KW-1185">Reference proteome</keyword>
<evidence type="ECO:0000313" key="4">
    <source>
        <dbReference type="Proteomes" id="UP000652761"/>
    </source>
</evidence>
<protein>
    <submittedName>
        <fullName evidence="3">Uncharacterized protein</fullName>
    </submittedName>
</protein>
<name>A0A843XJ19_COLES</name>
<gene>
    <name evidence="3" type="ORF">Taro_052329</name>
</gene>
<comment type="caution">
    <text evidence="3">The sequence shown here is derived from an EMBL/GenBank/DDBJ whole genome shotgun (WGS) entry which is preliminary data.</text>
</comment>